<keyword evidence="7 10" id="KW-0472">Membrane</keyword>
<dbReference type="Proteomes" id="UP000479987">
    <property type="component" value="Unassembled WGS sequence"/>
</dbReference>
<evidence type="ECO:0000256" key="10">
    <source>
        <dbReference type="RuleBase" id="RU351113"/>
    </source>
</evidence>
<keyword evidence="3 10" id="KW-0716">Sensory transduction</keyword>
<keyword evidence="4 10" id="KW-0812">Transmembrane</keyword>
<evidence type="ECO:0000256" key="1">
    <source>
        <dbReference type="ARBA" id="ARBA00004651"/>
    </source>
</evidence>
<feature type="transmembrane region" description="Helical" evidence="10">
    <location>
        <begin position="177"/>
        <end position="207"/>
    </location>
</feature>
<keyword evidence="9 10" id="KW-0807">Transducer</keyword>
<dbReference type="PANTHER" id="PTHR21137:SF35">
    <property type="entry name" value="ODORANT RECEPTOR 19A-RELATED"/>
    <property type="match status" value="1"/>
</dbReference>
<dbReference type="GO" id="GO:0005549">
    <property type="term" value="F:odorant binding"/>
    <property type="evidence" value="ECO:0007669"/>
    <property type="project" value="InterPro"/>
</dbReference>
<feature type="transmembrane region" description="Helical" evidence="10">
    <location>
        <begin position="126"/>
        <end position="147"/>
    </location>
</feature>
<protein>
    <recommendedName>
        <fullName evidence="10">Odorant receptor</fullName>
    </recommendedName>
</protein>
<reference evidence="11 12" key="1">
    <citation type="submission" date="2019-08" db="EMBL/GenBank/DDBJ databases">
        <title>High quality draft denovo assembly of Nylanderia fulva.</title>
        <authorList>
            <person name="Vargo E.L."/>
            <person name="Tarone A.M."/>
            <person name="Konganti K.R."/>
        </authorList>
    </citation>
    <scope>NUCLEOTIDE SEQUENCE [LARGE SCALE GENOMIC DNA]</scope>
    <source>
        <strain evidence="11">TAMU-Nful-2015</strain>
        <tissue evidence="11">Whole body</tissue>
    </source>
</reference>
<proteinExistence type="inferred from homology"/>
<evidence type="ECO:0000256" key="5">
    <source>
        <dbReference type="ARBA" id="ARBA00022725"/>
    </source>
</evidence>
<evidence type="ECO:0000256" key="7">
    <source>
        <dbReference type="ARBA" id="ARBA00023136"/>
    </source>
</evidence>
<feature type="transmembrane region" description="Helical" evidence="10">
    <location>
        <begin position="298"/>
        <end position="316"/>
    </location>
</feature>
<keyword evidence="2" id="KW-1003">Cell membrane</keyword>
<feature type="transmembrane region" description="Helical" evidence="10">
    <location>
        <begin position="38"/>
        <end position="59"/>
    </location>
</feature>
<accession>A0A6G1LRW9</accession>
<name>A0A6G1LRW9_9HYME</name>
<evidence type="ECO:0000256" key="8">
    <source>
        <dbReference type="ARBA" id="ARBA00023170"/>
    </source>
</evidence>
<sequence>MSFKNSNHKYFDLTMNKILLLIFGVWPYRQSHLIRFQFICLSSILATNIIFQCTVFASHKCTLDLVIKVLSSVFPFVFCITKYNLFSFKIKAMKDMFEQLFHACNKLKNANEIAIIDEYRYIAKRYTILLTTLITFVVLSFILLPFLPDIFNIILRTNFTRSQHVLIVEYFINQEKYFYLILLHYIASFCIAMISMVAIGTIMLTYLQFTCGMFKIASYRLECAMSINMLQNVNFRKNILICKGLICAIDIHRQAMKLSTLFQSNCEIMFFFLIIFGVLTISFNLFRIASSKENLHEISISFINTTIFFVYMFLSNYFAQIVMDHNHQVFVTAYNIRWYLTPVCVQKIILFLLQRSMKTFSVNIGRIYNASIEGFATLAKASISYFTVIYSTR</sequence>
<comment type="similarity">
    <text evidence="10">Belongs to the insect chemoreceptor superfamily. Heteromeric odorant receptor channel (TC 1.A.69) family.</text>
</comment>
<comment type="subcellular location">
    <subcellularLocation>
        <location evidence="1 10">Cell membrane</location>
        <topology evidence="1 10">Multi-pass membrane protein</topology>
    </subcellularLocation>
</comment>
<evidence type="ECO:0000256" key="9">
    <source>
        <dbReference type="ARBA" id="ARBA00023224"/>
    </source>
</evidence>
<dbReference type="GO" id="GO:0007165">
    <property type="term" value="P:signal transduction"/>
    <property type="evidence" value="ECO:0007669"/>
    <property type="project" value="UniProtKB-KW"/>
</dbReference>
<feature type="transmembrane region" description="Helical" evidence="10">
    <location>
        <begin position="65"/>
        <end position="86"/>
    </location>
</feature>
<keyword evidence="5 10" id="KW-0552">Olfaction</keyword>
<evidence type="ECO:0000256" key="2">
    <source>
        <dbReference type="ARBA" id="ARBA00022475"/>
    </source>
</evidence>
<dbReference type="GO" id="GO:0005886">
    <property type="term" value="C:plasma membrane"/>
    <property type="evidence" value="ECO:0007669"/>
    <property type="project" value="UniProtKB-SubCell"/>
</dbReference>
<dbReference type="InterPro" id="IPR004117">
    <property type="entry name" value="7tm6_olfct_rcpt"/>
</dbReference>
<dbReference type="Pfam" id="PF02949">
    <property type="entry name" value="7tm_6"/>
    <property type="match status" value="1"/>
</dbReference>
<dbReference type="EMBL" id="SGBU01000199">
    <property type="protein sequence ID" value="KAF3054539.1"/>
    <property type="molecule type" value="Genomic_DNA"/>
</dbReference>
<dbReference type="GO" id="GO:0004984">
    <property type="term" value="F:olfactory receptor activity"/>
    <property type="evidence" value="ECO:0007669"/>
    <property type="project" value="InterPro"/>
</dbReference>
<keyword evidence="12" id="KW-1185">Reference proteome</keyword>
<keyword evidence="6 10" id="KW-1133">Transmembrane helix</keyword>
<comment type="caution">
    <text evidence="11">The sequence shown here is derived from an EMBL/GenBank/DDBJ whole genome shotgun (WGS) entry which is preliminary data.</text>
</comment>
<gene>
    <name evidence="11" type="primary">Or-339</name>
    <name evidence="11" type="synonym">Nful_v1.0-Or-339</name>
    <name evidence="11" type="ORF">NFUL_NFUL000111</name>
</gene>
<evidence type="ECO:0000256" key="6">
    <source>
        <dbReference type="ARBA" id="ARBA00022989"/>
    </source>
</evidence>
<organism evidence="11 12">
    <name type="scientific">Nylanderia fulva</name>
    <dbReference type="NCBI Taxonomy" id="613905"/>
    <lineage>
        <taxon>Eukaryota</taxon>
        <taxon>Metazoa</taxon>
        <taxon>Ecdysozoa</taxon>
        <taxon>Arthropoda</taxon>
        <taxon>Hexapoda</taxon>
        <taxon>Insecta</taxon>
        <taxon>Pterygota</taxon>
        <taxon>Neoptera</taxon>
        <taxon>Endopterygota</taxon>
        <taxon>Hymenoptera</taxon>
        <taxon>Apocrita</taxon>
        <taxon>Aculeata</taxon>
        <taxon>Formicoidea</taxon>
        <taxon>Formicidae</taxon>
        <taxon>Formicinae</taxon>
        <taxon>Nylanderia</taxon>
    </lineage>
</organism>
<evidence type="ECO:0000256" key="3">
    <source>
        <dbReference type="ARBA" id="ARBA00022606"/>
    </source>
</evidence>
<evidence type="ECO:0000313" key="11">
    <source>
        <dbReference type="EMBL" id="KAF3054539.1"/>
    </source>
</evidence>
<dbReference type="AlphaFoldDB" id="A0A6G1LRW9"/>
<keyword evidence="8 10" id="KW-0675">Receptor</keyword>
<feature type="transmembrane region" description="Helical" evidence="10">
    <location>
        <begin position="336"/>
        <end position="353"/>
    </location>
</feature>
<evidence type="ECO:0000313" key="12">
    <source>
        <dbReference type="Proteomes" id="UP000479987"/>
    </source>
</evidence>
<feature type="transmembrane region" description="Helical" evidence="10">
    <location>
        <begin position="268"/>
        <end position="286"/>
    </location>
</feature>
<dbReference type="PANTHER" id="PTHR21137">
    <property type="entry name" value="ODORANT RECEPTOR"/>
    <property type="match status" value="1"/>
</dbReference>
<evidence type="ECO:0000256" key="4">
    <source>
        <dbReference type="ARBA" id="ARBA00022692"/>
    </source>
</evidence>